<name>A0A8S1HRY7_9PELO</name>
<dbReference type="GO" id="GO:0030154">
    <property type="term" value="P:cell differentiation"/>
    <property type="evidence" value="ECO:0007669"/>
    <property type="project" value="TreeGrafter"/>
</dbReference>
<dbReference type="GO" id="GO:0071144">
    <property type="term" value="C:heteromeric SMAD protein complex"/>
    <property type="evidence" value="ECO:0007669"/>
    <property type="project" value="TreeGrafter"/>
</dbReference>
<evidence type="ECO:0000256" key="2">
    <source>
        <dbReference type="ARBA" id="ARBA00023015"/>
    </source>
</evidence>
<dbReference type="SUPFAM" id="SSF56366">
    <property type="entry name" value="SMAD MH1 domain"/>
    <property type="match status" value="1"/>
</dbReference>
<dbReference type="AlphaFoldDB" id="A0A8S1HRY7"/>
<evidence type="ECO:0000256" key="5">
    <source>
        <dbReference type="SAM" id="MobiDB-lite"/>
    </source>
</evidence>
<evidence type="ECO:0000313" key="7">
    <source>
        <dbReference type="EMBL" id="CAD6198888.1"/>
    </source>
</evidence>
<feature type="region of interest" description="Disordered" evidence="5">
    <location>
        <begin position="218"/>
        <end position="245"/>
    </location>
</feature>
<dbReference type="GO" id="GO:0000981">
    <property type="term" value="F:DNA-binding transcription factor activity, RNA polymerase II-specific"/>
    <property type="evidence" value="ECO:0007669"/>
    <property type="project" value="TreeGrafter"/>
</dbReference>
<dbReference type="GO" id="GO:0000978">
    <property type="term" value="F:RNA polymerase II cis-regulatory region sequence-specific DNA binding"/>
    <property type="evidence" value="ECO:0007669"/>
    <property type="project" value="TreeGrafter"/>
</dbReference>
<dbReference type="PANTHER" id="PTHR13703">
    <property type="entry name" value="SMAD"/>
    <property type="match status" value="1"/>
</dbReference>
<comment type="subcellular location">
    <subcellularLocation>
        <location evidence="1">Nucleus</location>
    </subcellularLocation>
</comment>
<feature type="domain" description="MH1" evidence="6">
    <location>
        <begin position="28"/>
        <end position="147"/>
    </location>
</feature>
<evidence type="ECO:0000259" key="6">
    <source>
        <dbReference type="PROSITE" id="PS51075"/>
    </source>
</evidence>
<evidence type="ECO:0000256" key="1">
    <source>
        <dbReference type="ARBA" id="ARBA00004123"/>
    </source>
</evidence>
<dbReference type="GO" id="GO:0070411">
    <property type="term" value="F:I-SMAD binding"/>
    <property type="evidence" value="ECO:0007669"/>
    <property type="project" value="TreeGrafter"/>
</dbReference>
<dbReference type="GO" id="GO:0009653">
    <property type="term" value="P:anatomical structure morphogenesis"/>
    <property type="evidence" value="ECO:0007669"/>
    <property type="project" value="TreeGrafter"/>
</dbReference>
<dbReference type="SMART" id="SM00523">
    <property type="entry name" value="DWA"/>
    <property type="match status" value="1"/>
</dbReference>
<keyword evidence="8" id="KW-1185">Reference proteome</keyword>
<proteinExistence type="predicted"/>
<accession>A0A8S1HRY7</accession>
<dbReference type="Gene3D" id="3.90.520.10">
    <property type="entry name" value="SMAD MH1 domain"/>
    <property type="match status" value="1"/>
</dbReference>
<dbReference type="InterPro" id="IPR036578">
    <property type="entry name" value="SMAD_MH1_sf"/>
</dbReference>
<gene>
    <name evidence="7" type="ORF">CAUJ_LOCUS14793</name>
</gene>
<keyword evidence="4" id="KW-0539">Nucleus</keyword>
<dbReference type="GO" id="GO:0045944">
    <property type="term" value="P:positive regulation of transcription by RNA polymerase II"/>
    <property type="evidence" value="ECO:0007669"/>
    <property type="project" value="TreeGrafter"/>
</dbReference>
<keyword evidence="3" id="KW-0804">Transcription</keyword>
<sequence length="245" mass="27759">MHRYNHVTADQHPAFESLSAQYEPEVVSLARKVVQETILTEGSGDLEYPFKAARAISKTIRKFNKMAEFQEAIYSADANTSCCMVQNEKRSFGRILIFSLKIFRFPWIRVDLEVRSSPACRNPYRRKSPMVCINPYHYNNVEVPSRPLPPVLINKNHDYSRPSLLFPETSGMDPVDVALLDNVPDPTDWKTIPNVTMRGDELRQVYVDLAQNQQLDIGSPTSTIMSPTSANAAHQYPSNISSPAR</sequence>
<dbReference type="Pfam" id="PF03165">
    <property type="entry name" value="MH1"/>
    <property type="match status" value="1"/>
</dbReference>
<dbReference type="GO" id="GO:0032924">
    <property type="term" value="P:activin receptor signaling pathway"/>
    <property type="evidence" value="ECO:0007669"/>
    <property type="project" value="TreeGrafter"/>
</dbReference>
<dbReference type="PANTHER" id="PTHR13703:SF25">
    <property type="entry name" value="MOTHERS AGAINST DECAPENTAPLEGIC HOMOLOG"/>
    <property type="match status" value="1"/>
</dbReference>
<dbReference type="InterPro" id="IPR013019">
    <property type="entry name" value="MAD_homology_MH1"/>
</dbReference>
<comment type="caution">
    <text evidence="7">The sequence shown here is derived from an EMBL/GenBank/DDBJ whole genome shotgun (WGS) entry which is preliminary data.</text>
</comment>
<organism evidence="7 8">
    <name type="scientific">Caenorhabditis auriculariae</name>
    <dbReference type="NCBI Taxonomy" id="2777116"/>
    <lineage>
        <taxon>Eukaryota</taxon>
        <taxon>Metazoa</taxon>
        <taxon>Ecdysozoa</taxon>
        <taxon>Nematoda</taxon>
        <taxon>Chromadorea</taxon>
        <taxon>Rhabditida</taxon>
        <taxon>Rhabditina</taxon>
        <taxon>Rhabditomorpha</taxon>
        <taxon>Rhabditoidea</taxon>
        <taxon>Rhabditidae</taxon>
        <taxon>Peloderinae</taxon>
        <taxon>Caenorhabditis</taxon>
    </lineage>
</organism>
<evidence type="ECO:0000256" key="4">
    <source>
        <dbReference type="ARBA" id="ARBA00023242"/>
    </source>
</evidence>
<dbReference type="EMBL" id="CAJGYM010000143">
    <property type="protein sequence ID" value="CAD6198888.1"/>
    <property type="molecule type" value="Genomic_DNA"/>
</dbReference>
<dbReference type="GO" id="GO:0060395">
    <property type="term" value="P:SMAD protein signal transduction"/>
    <property type="evidence" value="ECO:0007669"/>
    <property type="project" value="TreeGrafter"/>
</dbReference>
<dbReference type="InterPro" id="IPR003619">
    <property type="entry name" value="MAD_homology1_Dwarfin-type"/>
</dbReference>
<evidence type="ECO:0000256" key="3">
    <source>
        <dbReference type="ARBA" id="ARBA00023163"/>
    </source>
</evidence>
<dbReference type="InterPro" id="IPR013790">
    <property type="entry name" value="Dwarfin"/>
</dbReference>
<evidence type="ECO:0000313" key="8">
    <source>
        <dbReference type="Proteomes" id="UP000835052"/>
    </source>
</evidence>
<dbReference type="GO" id="GO:0051239">
    <property type="term" value="P:regulation of multicellular organismal process"/>
    <property type="evidence" value="ECO:0007669"/>
    <property type="project" value="UniProtKB-ARBA"/>
</dbReference>
<protein>
    <recommendedName>
        <fullName evidence="6">MH1 domain-containing protein</fullName>
    </recommendedName>
</protein>
<keyword evidence="2" id="KW-0805">Transcription regulation</keyword>
<reference evidence="7" key="1">
    <citation type="submission" date="2020-10" db="EMBL/GenBank/DDBJ databases">
        <authorList>
            <person name="Kikuchi T."/>
        </authorList>
    </citation>
    <scope>NUCLEOTIDE SEQUENCE</scope>
    <source>
        <strain evidence="7">NKZ352</strain>
    </source>
</reference>
<dbReference type="OrthoDB" id="5794312at2759"/>
<dbReference type="PROSITE" id="PS51075">
    <property type="entry name" value="MH1"/>
    <property type="match status" value="1"/>
</dbReference>
<dbReference type="Proteomes" id="UP000835052">
    <property type="component" value="Unassembled WGS sequence"/>
</dbReference>